<dbReference type="PROSITE" id="PS51257">
    <property type="entry name" value="PROKAR_LIPOPROTEIN"/>
    <property type="match status" value="1"/>
</dbReference>
<dbReference type="EMBL" id="WVHK01000028">
    <property type="protein sequence ID" value="MXV19828.1"/>
    <property type="molecule type" value="Genomic_DNA"/>
</dbReference>
<evidence type="ECO:0008006" key="3">
    <source>
        <dbReference type="Google" id="ProtNLM"/>
    </source>
</evidence>
<dbReference type="AlphaFoldDB" id="A0A6I4YG02"/>
<gene>
    <name evidence="1" type="ORF">GLX28_09280</name>
</gene>
<proteinExistence type="predicted"/>
<organism evidence="1 2">
    <name type="scientific">Deinococcus xianganensis</name>
    <dbReference type="NCBI Taxonomy" id="1507289"/>
    <lineage>
        <taxon>Bacteria</taxon>
        <taxon>Thermotogati</taxon>
        <taxon>Deinococcota</taxon>
        <taxon>Deinococci</taxon>
        <taxon>Deinococcales</taxon>
        <taxon>Deinococcaceae</taxon>
        <taxon>Deinococcus</taxon>
    </lineage>
</organism>
<reference evidence="1 2" key="1">
    <citation type="submission" date="2019-11" db="EMBL/GenBank/DDBJ databases">
        <title>Genome sequence of Deinococcus xianganensis Y35, AI-2 producing algicidal bacterium, isolated from lake water.</title>
        <authorList>
            <person name="Li Y."/>
        </authorList>
    </citation>
    <scope>NUCLEOTIDE SEQUENCE [LARGE SCALE GENOMIC DNA]</scope>
    <source>
        <strain evidence="1 2">Y35</strain>
    </source>
</reference>
<dbReference type="RefSeq" id="WP_160978823.1">
    <property type="nucleotide sequence ID" value="NZ_WVHK01000028.1"/>
</dbReference>
<evidence type="ECO:0000313" key="2">
    <source>
        <dbReference type="Proteomes" id="UP000430519"/>
    </source>
</evidence>
<sequence>MHGTGVRRGFGEQVKRVSLTCPVLLLLALTACGPVESSTAGTPCQDAASLNLARPVRVAYDTERFGGGGESEWFRLTLREQGTVVDRHSFTCRESGRAAQCS</sequence>
<keyword evidence="2" id="KW-1185">Reference proteome</keyword>
<accession>A0A6I4YG02</accession>
<dbReference type="Proteomes" id="UP000430519">
    <property type="component" value="Unassembled WGS sequence"/>
</dbReference>
<name>A0A6I4YG02_9DEIO</name>
<protein>
    <recommendedName>
        <fullName evidence="3">Lipoprotein</fullName>
    </recommendedName>
</protein>
<comment type="caution">
    <text evidence="1">The sequence shown here is derived from an EMBL/GenBank/DDBJ whole genome shotgun (WGS) entry which is preliminary data.</text>
</comment>
<evidence type="ECO:0000313" key="1">
    <source>
        <dbReference type="EMBL" id="MXV19828.1"/>
    </source>
</evidence>